<keyword evidence="1" id="KW-0472">Membrane</keyword>
<feature type="transmembrane region" description="Helical" evidence="1">
    <location>
        <begin position="122"/>
        <end position="143"/>
    </location>
</feature>
<dbReference type="InterPro" id="IPR009324">
    <property type="entry name" value="DUF981"/>
</dbReference>
<keyword evidence="3" id="KW-1185">Reference proteome</keyword>
<evidence type="ECO:0000313" key="3">
    <source>
        <dbReference type="Proteomes" id="UP001550628"/>
    </source>
</evidence>
<name>A0ABV2WU51_9NOCA</name>
<protein>
    <submittedName>
        <fullName evidence="2">DUF981 family protein</fullName>
    </submittedName>
</protein>
<gene>
    <name evidence="2" type="ORF">ABZ510_21490</name>
</gene>
<feature type="transmembrane region" description="Helical" evidence="1">
    <location>
        <begin position="7"/>
        <end position="27"/>
    </location>
</feature>
<dbReference type="Pfam" id="PF06168">
    <property type="entry name" value="DUF981"/>
    <property type="match status" value="1"/>
</dbReference>
<dbReference type="RefSeq" id="WP_356958315.1">
    <property type="nucleotide sequence ID" value="NZ_JBEYBD010000012.1"/>
</dbReference>
<reference evidence="2 3" key="1">
    <citation type="submission" date="2024-06" db="EMBL/GenBank/DDBJ databases">
        <title>The Natural Products Discovery Center: Release of the First 8490 Sequenced Strains for Exploring Actinobacteria Biosynthetic Diversity.</title>
        <authorList>
            <person name="Kalkreuter E."/>
            <person name="Kautsar S.A."/>
            <person name="Yang D."/>
            <person name="Bader C.D."/>
            <person name="Teijaro C.N."/>
            <person name="Fluegel L."/>
            <person name="Davis C.M."/>
            <person name="Simpson J.R."/>
            <person name="Lauterbach L."/>
            <person name="Steele A.D."/>
            <person name="Gui C."/>
            <person name="Meng S."/>
            <person name="Li G."/>
            <person name="Viehrig K."/>
            <person name="Ye F."/>
            <person name="Su P."/>
            <person name="Kiefer A.F."/>
            <person name="Nichols A."/>
            <person name="Cepeda A.J."/>
            <person name="Yan W."/>
            <person name="Fan B."/>
            <person name="Jiang Y."/>
            <person name="Adhikari A."/>
            <person name="Zheng C.-J."/>
            <person name="Schuster L."/>
            <person name="Cowan T.M."/>
            <person name="Smanski M.J."/>
            <person name="Chevrette M.G."/>
            <person name="De Carvalho L.P.S."/>
            <person name="Shen B."/>
        </authorList>
    </citation>
    <scope>NUCLEOTIDE SEQUENCE [LARGE SCALE GENOMIC DNA]</scope>
    <source>
        <strain evidence="2 3">NPDC019708</strain>
    </source>
</reference>
<feature type="transmembrane region" description="Helical" evidence="1">
    <location>
        <begin position="39"/>
        <end position="60"/>
    </location>
</feature>
<dbReference type="EMBL" id="JBEYBF010000015">
    <property type="protein sequence ID" value="MEU1954425.1"/>
    <property type="molecule type" value="Genomic_DNA"/>
</dbReference>
<evidence type="ECO:0000256" key="1">
    <source>
        <dbReference type="SAM" id="Phobius"/>
    </source>
</evidence>
<comment type="caution">
    <text evidence="2">The sequence shown here is derived from an EMBL/GenBank/DDBJ whole genome shotgun (WGS) entry which is preliminary data.</text>
</comment>
<sequence>MITYTTLMGLAAGLGMILLCTLGYHLYRQESLPTFDGWAFSFAALGGILTVLGGHMTLTWPLQAPERFKNFMFGEPLLLFGVLLIAAAVFLRRSGTDLLELRRNENGNKAFDSYLLALLRPVVWIVFAMGLVLTACTVAAFQYDVFATAPQQEPLFGTGPMKHALSVALCLLYALPAVACLLVPFVFYTRNRPAMAVSGIALFISGAGWLATAVLVYYTHIGMDFNFRS</sequence>
<accession>A0ABV2WU51</accession>
<dbReference type="SUPFAM" id="SSF103473">
    <property type="entry name" value="MFS general substrate transporter"/>
    <property type="match status" value="1"/>
</dbReference>
<feature type="transmembrane region" description="Helical" evidence="1">
    <location>
        <begin position="72"/>
        <end position="91"/>
    </location>
</feature>
<keyword evidence="1" id="KW-0812">Transmembrane</keyword>
<feature type="transmembrane region" description="Helical" evidence="1">
    <location>
        <begin position="194"/>
        <end position="218"/>
    </location>
</feature>
<feature type="transmembrane region" description="Helical" evidence="1">
    <location>
        <begin position="164"/>
        <end position="188"/>
    </location>
</feature>
<evidence type="ECO:0000313" key="2">
    <source>
        <dbReference type="EMBL" id="MEU1954425.1"/>
    </source>
</evidence>
<proteinExistence type="predicted"/>
<dbReference type="InterPro" id="IPR036259">
    <property type="entry name" value="MFS_trans_sf"/>
</dbReference>
<dbReference type="Proteomes" id="UP001550628">
    <property type="component" value="Unassembled WGS sequence"/>
</dbReference>
<organism evidence="2 3">
    <name type="scientific">Nocardia rhamnosiphila</name>
    <dbReference type="NCBI Taxonomy" id="426716"/>
    <lineage>
        <taxon>Bacteria</taxon>
        <taxon>Bacillati</taxon>
        <taxon>Actinomycetota</taxon>
        <taxon>Actinomycetes</taxon>
        <taxon>Mycobacteriales</taxon>
        <taxon>Nocardiaceae</taxon>
        <taxon>Nocardia</taxon>
    </lineage>
</organism>
<keyword evidence="1" id="KW-1133">Transmembrane helix</keyword>